<dbReference type="InParanoid" id="C1G581"/>
<dbReference type="eggNOG" id="KOG1347">
    <property type="taxonomic scope" value="Eukaryota"/>
</dbReference>
<dbReference type="GO" id="GO:0016020">
    <property type="term" value="C:membrane"/>
    <property type="evidence" value="ECO:0007669"/>
    <property type="project" value="UniProtKB-SubCell"/>
</dbReference>
<evidence type="ECO:0000256" key="6">
    <source>
        <dbReference type="SAM" id="MobiDB-lite"/>
    </source>
</evidence>
<reference evidence="8 9" key="1">
    <citation type="journal article" date="2011" name="PLoS Genet.">
        <title>Comparative genomic analysis of human fungal pathogens causing paracoccidioidomycosis.</title>
        <authorList>
            <person name="Desjardins C.A."/>
            <person name="Champion M.D."/>
            <person name="Holder J.W."/>
            <person name="Muszewska A."/>
            <person name="Goldberg J."/>
            <person name="Bailao A.M."/>
            <person name="Brigido M.M."/>
            <person name="Ferreira M.E."/>
            <person name="Garcia A.M."/>
            <person name="Grynberg M."/>
            <person name="Gujja S."/>
            <person name="Heiman D.I."/>
            <person name="Henn M.R."/>
            <person name="Kodira C.D."/>
            <person name="Leon-Narvaez H."/>
            <person name="Longo L.V."/>
            <person name="Ma L.J."/>
            <person name="Malavazi I."/>
            <person name="Matsuo A.L."/>
            <person name="Morais F.V."/>
            <person name="Pereira M."/>
            <person name="Rodriguez-Brito S."/>
            <person name="Sakthikumar S."/>
            <person name="Salem-Izacc S.M."/>
            <person name="Sykes S.M."/>
            <person name="Teixeira M.M."/>
            <person name="Vallejo M.C."/>
            <person name="Walter M.E."/>
            <person name="Yandava C."/>
            <person name="Young S."/>
            <person name="Zeng Q."/>
            <person name="Zucker J."/>
            <person name="Felipe M.S."/>
            <person name="Goldman G.H."/>
            <person name="Haas B.J."/>
            <person name="McEwen J.G."/>
            <person name="Nino-Vega G."/>
            <person name="Puccia R."/>
            <person name="San-Blas G."/>
            <person name="Soares C.M."/>
            <person name="Birren B.W."/>
            <person name="Cuomo C.A."/>
        </authorList>
    </citation>
    <scope>NUCLEOTIDE SEQUENCE [LARGE SCALE GENOMIC DNA]</scope>
    <source>
        <strain evidence="8 9">Pb18</strain>
    </source>
</reference>
<feature type="region of interest" description="Disordered" evidence="6">
    <location>
        <begin position="120"/>
        <end position="168"/>
    </location>
</feature>
<dbReference type="GeneID" id="22582753"/>
<feature type="transmembrane region" description="Helical" evidence="7">
    <location>
        <begin position="305"/>
        <end position="327"/>
    </location>
</feature>
<dbReference type="GO" id="GO:0015297">
    <property type="term" value="F:antiporter activity"/>
    <property type="evidence" value="ECO:0007669"/>
    <property type="project" value="InterPro"/>
</dbReference>
<feature type="transmembrane region" description="Helical" evidence="7">
    <location>
        <begin position="414"/>
        <end position="432"/>
    </location>
</feature>
<feature type="compositionally biased region" description="Basic and acidic residues" evidence="6">
    <location>
        <begin position="129"/>
        <end position="141"/>
    </location>
</feature>
<dbReference type="GO" id="GO:1990961">
    <property type="term" value="P:xenobiotic detoxification by transmembrane export across the plasma membrane"/>
    <property type="evidence" value="ECO:0007669"/>
    <property type="project" value="InterPro"/>
</dbReference>
<dbReference type="GO" id="GO:0042910">
    <property type="term" value="F:xenobiotic transmembrane transporter activity"/>
    <property type="evidence" value="ECO:0007669"/>
    <property type="project" value="InterPro"/>
</dbReference>
<dbReference type="InterPro" id="IPR045069">
    <property type="entry name" value="MATE_euk"/>
</dbReference>
<keyword evidence="5 7" id="KW-0472">Membrane</keyword>
<feature type="transmembrane region" description="Helical" evidence="7">
    <location>
        <begin position="339"/>
        <end position="361"/>
    </location>
</feature>
<dbReference type="CDD" id="cd13132">
    <property type="entry name" value="MATE_eukaryotic"/>
    <property type="match status" value="1"/>
</dbReference>
<evidence type="ECO:0000313" key="8">
    <source>
        <dbReference type="EMBL" id="EEH47353.2"/>
    </source>
</evidence>
<sequence length="631" mass="68439">MPIYPHNNGPITVNIGEGRDHLEGAFSGSISVSPSTVVSSPHSLAGSYRRPSFFTAGPRGTVVPHSREQDREALVDWEVEQALEEERDLLEDNHVIPPERHHGKAAIFQNQISGLLSQKLKASETAVPRGDEESIQPRDSESAPGSSATETTALLVSPRRHGDHVSPTDVDRKWEEAVEAGLIYTTWSREAKVLTKYTAPLVATFLLQYSLTVASIFTVGHLGKVELGAMSLASMTANITGYSIYQGLATSLDTLCAQAFGSGNKDLVGLHMQRMVYFLWVLTIPIGFVWYFADKILTVIIPDKEVAMLAGLYLKVVLLGAPAYACFESGKRFVQAQGLFSAGLTVLLICAPFNAFMNWFFVWKLGLGFVGAPLAVVITDNLLPIFLFLYVYFIAGKECWNGFTKRGFQNWGPMVRLALPGFLMVEAEVLAFELLTLASSYFGTTVLAAQSVLSTISAIAFQIPFPLSIAVSTRIANLIGATLTNAARSSAKIAMVGAVGVGLLNVIALSVLRSPILRLFTSDEEVATMVAQILPLCASFQLVDALATSCNGILRGLGRQEIGGYIQLFCYYAVAMPISMGTAFGLGWHLWGLWTGVAVALLLVALIEGVYLTRTDWEISVRDARKRIAMA</sequence>
<dbReference type="Pfam" id="PF01554">
    <property type="entry name" value="MatE"/>
    <property type="match status" value="2"/>
</dbReference>
<dbReference type="KEGG" id="pbn:PADG_03451"/>
<dbReference type="OMA" id="WFFVWKL"/>
<feature type="transmembrane region" description="Helical" evidence="7">
    <location>
        <begin position="566"/>
        <end position="585"/>
    </location>
</feature>
<feature type="compositionally biased region" description="Polar residues" evidence="6">
    <location>
        <begin position="143"/>
        <end position="154"/>
    </location>
</feature>
<evidence type="ECO:0000313" key="9">
    <source>
        <dbReference type="Proteomes" id="UP000001628"/>
    </source>
</evidence>
<name>C1G581_PARBD</name>
<keyword evidence="3 7" id="KW-0812">Transmembrane</keyword>
<feature type="transmembrane region" description="Helical" evidence="7">
    <location>
        <begin position="591"/>
        <end position="612"/>
    </location>
</feature>
<dbReference type="NCBIfam" id="TIGR00797">
    <property type="entry name" value="matE"/>
    <property type="match status" value="1"/>
</dbReference>
<comment type="similarity">
    <text evidence="2">Belongs to the multi antimicrobial extrusion (MATE) (TC 2.A.66.1) family.</text>
</comment>
<feature type="transmembrane region" description="Helical" evidence="7">
    <location>
        <begin position="275"/>
        <end position="293"/>
    </location>
</feature>
<protein>
    <recommendedName>
        <fullName evidence="10">MATE efflux family protein</fullName>
    </recommendedName>
</protein>
<evidence type="ECO:0000256" key="2">
    <source>
        <dbReference type="ARBA" id="ARBA00010199"/>
    </source>
</evidence>
<dbReference type="OrthoDB" id="2126698at2759"/>
<dbReference type="RefSeq" id="XP_010758408.1">
    <property type="nucleotide sequence ID" value="XM_010760106.1"/>
</dbReference>
<evidence type="ECO:0000256" key="4">
    <source>
        <dbReference type="ARBA" id="ARBA00022989"/>
    </source>
</evidence>
<accession>C1G581</accession>
<evidence type="ECO:0000256" key="3">
    <source>
        <dbReference type="ARBA" id="ARBA00022692"/>
    </source>
</evidence>
<comment type="subcellular location">
    <subcellularLocation>
        <location evidence="1">Membrane</location>
        <topology evidence="1">Multi-pass membrane protein</topology>
    </subcellularLocation>
</comment>
<dbReference type="PANTHER" id="PTHR11206">
    <property type="entry name" value="MULTIDRUG RESISTANCE PROTEIN"/>
    <property type="match status" value="1"/>
</dbReference>
<evidence type="ECO:0000256" key="5">
    <source>
        <dbReference type="ARBA" id="ARBA00023136"/>
    </source>
</evidence>
<dbReference type="VEuPathDB" id="FungiDB:PADG_03451"/>
<dbReference type="EMBL" id="KN275959">
    <property type="protein sequence ID" value="EEH47353.2"/>
    <property type="molecule type" value="Genomic_DNA"/>
</dbReference>
<evidence type="ECO:0008006" key="10">
    <source>
        <dbReference type="Google" id="ProtNLM"/>
    </source>
</evidence>
<proteinExistence type="inferred from homology"/>
<keyword evidence="9" id="KW-1185">Reference proteome</keyword>
<feature type="transmembrane region" description="Helical" evidence="7">
    <location>
        <begin position="493"/>
        <end position="512"/>
    </location>
</feature>
<gene>
    <name evidence="8" type="ORF">PADG_03451</name>
</gene>
<dbReference type="Proteomes" id="UP000001628">
    <property type="component" value="Unassembled WGS sequence"/>
</dbReference>
<dbReference type="AlphaFoldDB" id="C1G581"/>
<dbReference type="HOGENOM" id="CLU_012893_1_2_1"/>
<feature type="transmembrane region" description="Helical" evidence="7">
    <location>
        <begin position="367"/>
        <end position="393"/>
    </location>
</feature>
<feature type="transmembrane region" description="Helical" evidence="7">
    <location>
        <begin position="532"/>
        <end position="554"/>
    </location>
</feature>
<dbReference type="STRING" id="502780.C1G581"/>
<dbReference type="FunCoup" id="C1G581">
    <property type="interactions" value="102"/>
</dbReference>
<organism evidence="8 9">
    <name type="scientific">Paracoccidioides brasiliensis (strain Pb18)</name>
    <dbReference type="NCBI Taxonomy" id="502780"/>
    <lineage>
        <taxon>Eukaryota</taxon>
        <taxon>Fungi</taxon>
        <taxon>Dikarya</taxon>
        <taxon>Ascomycota</taxon>
        <taxon>Pezizomycotina</taxon>
        <taxon>Eurotiomycetes</taxon>
        <taxon>Eurotiomycetidae</taxon>
        <taxon>Onygenales</taxon>
        <taxon>Ajellomycetaceae</taxon>
        <taxon>Paracoccidioides</taxon>
    </lineage>
</organism>
<evidence type="ECO:0000256" key="7">
    <source>
        <dbReference type="SAM" id="Phobius"/>
    </source>
</evidence>
<feature type="transmembrane region" description="Helical" evidence="7">
    <location>
        <begin position="452"/>
        <end position="472"/>
    </location>
</feature>
<dbReference type="InterPro" id="IPR002528">
    <property type="entry name" value="MATE_fam"/>
</dbReference>
<evidence type="ECO:0000256" key="1">
    <source>
        <dbReference type="ARBA" id="ARBA00004141"/>
    </source>
</evidence>
<keyword evidence="4 7" id="KW-1133">Transmembrane helix</keyword>